<evidence type="ECO:0000259" key="2">
    <source>
        <dbReference type="PROSITE" id="PS51352"/>
    </source>
</evidence>
<keyword evidence="3" id="KW-0413">Isomerase</keyword>
<keyword evidence="4" id="KW-1185">Reference proteome</keyword>
<proteinExistence type="predicted"/>
<dbReference type="InterPro" id="IPR013740">
    <property type="entry name" value="Redoxin"/>
</dbReference>
<dbReference type="PROSITE" id="PS51352">
    <property type="entry name" value="THIOREDOXIN_2"/>
    <property type="match status" value="1"/>
</dbReference>
<dbReference type="PANTHER" id="PTHR42852">
    <property type="entry name" value="THIOL:DISULFIDE INTERCHANGE PROTEIN DSBE"/>
    <property type="match status" value="1"/>
</dbReference>
<protein>
    <submittedName>
        <fullName evidence="3">Thiol-disulfide isomerase/thioredoxin</fullName>
    </submittedName>
</protein>
<dbReference type="AlphaFoldDB" id="A0A4Q7N1L1"/>
<evidence type="ECO:0000313" key="4">
    <source>
        <dbReference type="Proteomes" id="UP000293874"/>
    </source>
</evidence>
<dbReference type="InterPro" id="IPR013766">
    <property type="entry name" value="Thioredoxin_domain"/>
</dbReference>
<dbReference type="InterPro" id="IPR036249">
    <property type="entry name" value="Thioredoxin-like_sf"/>
</dbReference>
<evidence type="ECO:0000313" key="3">
    <source>
        <dbReference type="EMBL" id="RZS75082.1"/>
    </source>
</evidence>
<reference evidence="3 4" key="1">
    <citation type="submission" date="2019-02" db="EMBL/GenBank/DDBJ databases">
        <title>Genomic Encyclopedia of Type Strains, Phase IV (KMG-IV): sequencing the most valuable type-strain genomes for metagenomic binning, comparative biology and taxonomic classification.</title>
        <authorList>
            <person name="Goeker M."/>
        </authorList>
    </citation>
    <scope>NUCLEOTIDE SEQUENCE [LARGE SCALE GENOMIC DNA]</scope>
    <source>
        <strain evidence="3 4">DSM 18116</strain>
    </source>
</reference>
<comment type="caution">
    <text evidence="3">The sequence shown here is derived from an EMBL/GenBank/DDBJ whole genome shotgun (WGS) entry which is preliminary data.</text>
</comment>
<keyword evidence="1" id="KW-0732">Signal</keyword>
<feature type="signal peptide" evidence="1">
    <location>
        <begin position="1"/>
        <end position="20"/>
    </location>
</feature>
<gene>
    <name evidence="3" type="ORF">EV199_0942</name>
</gene>
<organism evidence="3 4">
    <name type="scientific">Pseudobacter ginsenosidimutans</name>
    <dbReference type="NCBI Taxonomy" id="661488"/>
    <lineage>
        <taxon>Bacteria</taxon>
        <taxon>Pseudomonadati</taxon>
        <taxon>Bacteroidota</taxon>
        <taxon>Chitinophagia</taxon>
        <taxon>Chitinophagales</taxon>
        <taxon>Chitinophagaceae</taxon>
        <taxon>Pseudobacter</taxon>
    </lineage>
</organism>
<feature type="domain" description="Thioredoxin" evidence="2">
    <location>
        <begin position="38"/>
        <end position="184"/>
    </location>
</feature>
<name>A0A4Q7N1L1_9BACT</name>
<dbReference type="GO" id="GO:0016853">
    <property type="term" value="F:isomerase activity"/>
    <property type="evidence" value="ECO:0007669"/>
    <property type="project" value="UniProtKB-KW"/>
</dbReference>
<dbReference type="EMBL" id="SGXA01000001">
    <property type="protein sequence ID" value="RZS75082.1"/>
    <property type="molecule type" value="Genomic_DNA"/>
</dbReference>
<accession>A0A4Q7N1L1</accession>
<dbReference type="InterPro" id="IPR050553">
    <property type="entry name" value="Thioredoxin_ResA/DsbE_sf"/>
</dbReference>
<feature type="chain" id="PRO_5020326714" evidence="1">
    <location>
        <begin position="21"/>
        <end position="454"/>
    </location>
</feature>
<dbReference type="RefSeq" id="WP_130539488.1">
    <property type="nucleotide sequence ID" value="NZ_CP042431.1"/>
</dbReference>
<dbReference type="OrthoDB" id="793244at2"/>
<dbReference type="Pfam" id="PF08534">
    <property type="entry name" value="Redoxin"/>
    <property type="match status" value="1"/>
</dbReference>
<dbReference type="PANTHER" id="PTHR42852:SF13">
    <property type="entry name" value="PROTEIN DIPZ"/>
    <property type="match status" value="1"/>
</dbReference>
<dbReference type="Proteomes" id="UP000293874">
    <property type="component" value="Unassembled WGS sequence"/>
</dbReference>
<dbReference type="GO" id="GO:0016491">
    <property type="term" value="F:oxidoreductase activity"/>
    <property type="evidence" value="ECO:0007669"/>
    <property type="project" value="InterPro"/>
</dbReference>
<dbReference type="SUPFAM" id="SSF52833">
    <property type="entry name" value="Thioredoxin-like"/>
    <property type="match status" value="1"/>
</dbReference>
<evidence type="ECO:0000256" key="1">
    <source>
        <dbReference type="SAM" id="SignalP"/>
    </source>
</evidence>
<dbReference type="CDD" id="cd02966">
    <property type="entry name" value="TlpA_like_family"/>
    <property type="match status" value="1"/>
</dbReference>
<sequence>MRTIILISLVAAFIQLSANAQTSSNPFADMEKRNVQTYTVGDKVPVLEFRNLVNYPKAHTKSDDPDLKGKIIILDFWERGCSACVRAFPKLEKLQEKYKDRLQVITVTSQSPEEDVLGYLKKLSITKDVKLPIVIRDEMLHKQFPYEFISHVVWIGADRTVKAITGTEHFTEENVLEMLNKETVDWPVKIDIIGFDPNKPFFDFANENVKSPSLKLFSAFTGPVPGVEPLARIANDSVSQVKVINAFNTPLLDLCKASIKGEITGDWDMKEVKFEGADLARYDYRNTNGNNWVAKGVSTNIFTYTATVPLSYNEEQIRQYIRKDLSRWLEAALGIRVRRDTLQVPTLVIIKKDETNPFVVQENENRFEIREAGEKGYQFVNFSLADLVNHFNATDEKYYMADESGVNVHARATMELPVSAHTDVADLKKALARYGLDIIETTQARLMYVITEEK</sequence>
<dbReference type="Gene3D" id="3.40.30.10">
    <property type="entry name" value="Glutaredoxin"/>
    <property type="match status" value="1"/>
</dbReference>